<evidence type="ECO:0000313" key="2">
    <source>
        <dbReference type="Proteomes" id="UP001595909"/>
    </source>
</evidence>
<reference evidence="2" key="1">
    <citation type="journal article" date="2019" name="Int. J. Syst. Evol. Microbiol.">
        <title>The Global Catalogue of Microorganisms (GCM) 10K type strain sequencing project: providing services to taxonomists for standard genome sequencing and annotation.</title>
        <authorList>
            <consortium name="The Broad Institute Genomics Platform"/>
            <consortium name="The Broad Institute Genome Sequencing Center for Infectious Disease"/>
            <person name="Wu L."/>
            <person name="Ma J."/>
        </authorList>
    </citation>
    <scope>NUCLEOTIDE SEQUENCE [LARGE SCALE GENOMIC DNA]</scope>
    <source>
        <strain evidence="2">CCUG 50347</strain>
    </source>
</reference>
<dbReference type="EMBL" id="JBHSIM010000020">
    <property type="protein sequence ID" value="MFC4832708.1"/>
    <property type="molecule type" value="Genomic_DNA"/>
</dbReference>
<name>A0ABV9RHG2_9PSEU</name>
<comment type="caution">
    <text evidence="1">The sequence shown here is derived from an EMBL/GenBank/DDBJ whole genome shotgun (WGS) entry which is preliminary data.</text>
</comment>
<sequence>MSSVGPNVEGDVPPDRILKSHEAEVAAHHLARRRAVPVIAGRAIDADDCRELLHMLGLADVAGLPTIEIPPRR</sequence>
<dbReference type="RefSeq" id="WP_274191474.1">
    <property type="nucleotide sequence ID" value="NZ_BAABHN010000020.1"/>
</dbReference>
<proteinExistence type="predicted"/>
<keyword evidence="2" id="KW-1185">Reference proteome</keyword>
<organism evidence="1 2">
    <name type="scientific">Actinomycetospora chibensis</name>
    <dbReference type="NCBI Taxonomy" id="663606"/>
    <lineage>
        <taxon>Bacteria</taxon>
        <taxon>Bacillati</taxon>
        <taxon>Actinomycetota</taxon>
        <taxon>Actinomycetes</taxon>
        <taxon>Pseudonocardiales</taxon>
        <taxon>Pseudonocardiaceae</taxon>
        <taxon>Actinomycetospora</taxon>
    </lineage>
</organism>
<dbReference type="Proteomes" id="UP001595909">
    <property type="component" value="Unassembled WGS sequence"/>
</dbReference>
<gene>
    <name evidence="1" type="ORF">ACFPEL_09825</name>
</gene>
<evidence type="ECO:0000313" key="1">
    <source>
        <dbReference type="EMBL" id="MFC4832708.1"/>
    </source>
</evidence>
<accession>A0ABV9RHG2</accession>
<protein>
    <submittedName>
        <fullName evidence="1">Uncharacterized protein</fullName>
    </submittedName>
</protein>